<feature type="domain" description="Reverse transcriptase RNase H-like" evidence="7">
    <location>
        <begin position="1"/>
        <end position="41"/>
    </location>
</feature>
<reference evidence="8 9" key="1">
    <citation type="journal article" date="2019" name="Sci. Rep.">
        <title>Orb-weaving spider Araneus ventricosus genome elucidates the spidroin gene catalogue.</title>
        <authorList>
            <person name="Kono N."/>
            <person name="Nakamura H."/>
            <person name="Ohtoshi R."/>
            <person name="Moran D.A.P."/>
            <person name="Shinohara A."/>
            <person name="Yoshida Y."/>
            <person name="Fujiwara M."/>
            <person name="Mori M."/>
            <person name="Tomita M."/>
            <person name="Arakawa K."/>
        </authorList>
    </citation>
    <scope>NUCLEOTIDE SEQUENCE [LARGE SCALE GENOMIC DNA]</scope>
</reference>
<dbReference type="Pfam" id="PF17917">
    <property type="entry name" value="RT_RNaseH"/>
    <property type="match status" value="1"/>
</dbReference>
<gene>
    <name evidence="8" type="ORF">AVEN_257133_1</name>
</gene>
<evidence type="ECO:0000313" key="9">
    <source>
        <dbReference type="Proteomes" id="UP000499080"/>
    </source>
</evidence>
<dbReference type="EMBL" id="BGPR01001057">
    <property type="protein sequence ID" value="GBM44195.1"/>
    <property type="molecule type" value="Genomic_DNA"/>
</dbReference>
<dbReference type="GO" id="GO:0016787">
    <property type="term" value="F:hydrolase activity"/>
    <property type="evidence" value="ECO:0007669"/>
    <property type="project" value="UniProtKB-KW"/>
</dbReference>
<evidence type="ECO:0000256" key="3">
    <source>
        <dbReference type="ARBA" id="ARBA00022722"/>
    </source>
</evidence>
<sequence>MLEGRNFTIYTDHKPLIYAFTQKHEKCSPRQIRHIDWIDQFSTDIRHISVSLDVVADSLSRISEIEMPSPIDYKEFAKVQLSDEEFQLLKSCTNSLKFQFLQVPEMDTKLFVTYRLEYVIRLFRRSFADRFLRLFITYPTHE</sequence>
<evidence type="ECO:0000256" key="6">
    <source>
        <dbReference type="ARBA" id="ARBA00022918"/>
    </source>
</evidence>
<keyword evidence="5" id="KW-0378">Hydrolase</keyword>
<evidence type="ECO:0000259" key="7">
    <source>
        <dbReference type="Pfam" id="PF17917"/>
    </source>
</evidence>
<evidence type="ECO:0000256" key="4">
    <source>
        <dbReference type="ARBA" id="ARBA00022759"/>
    </source>
</evidence>
<comment type="caution">
    <text evidence="8">The sequence shown here is derived from an EMBL/GenBank/DDBJ whole genome shotgun (WGS) entry which is preliminary data.</text>
</comment>
<dbReference type="GO" id="GO:0004519">
    <property type="term" value="F:endonuclease activity"/>
    <property type="evidence" value="ECO:0007669"/>
    <property type="project" value="UniProtKB-KW"/>
</dbReference>
<dbReference type="OrthoDB" id="6432186at2759"/>
<accession>A0A4Y2FUS6</accession>
<organism evidence="8 9">
    <name type="scientific">Araneus ventricosus</name>
    <name type="common">Orbweaver spider</name>
    <name type="synonym">Epeira ventricosa</name>
    <dbReference type="NCBI Taxonomy" id="182803"/>
    <lineage>
        <taxon>Eukaryota</taxon>
        <taxon>Metazoa</taxon>
        <taxon>Ecdysozoa</taxon>
        <taxon>Arthropoda</taxon>
        <taxon>Chelicerata</taxon>
        <taxon>Arachnida</taxon>
        <taxon>Araneae</taxon>
        <taxon>Araneomorphae</taxon>
        <taxon>Entelegynae</taxon>
        <taxon>Araneoidea</taxon>
        <taxon>Araneidae</taxon>
        <taxon>Araneus</taxon>
    </lineage>
</organism>
<keyword evidence="1" id="KW-0808">Transferase</keyword>
<protein>
    <recommendedName>
        <fullName evidence="7">Reverse transcriptase RNase H-like domain-containing protein</fullName>
    </recommendedName>
</protein>
<dbReference type="Proteomes" id="UP000499080">
    <property type="component" value="Unassembled WGS sequence"/>
</dbReference>
<dbReference type="AlphaFoldDB" id="A0A4Y2FUS6"/>
<keyword evidence="9" id="KW-1185">Reference proteome</keyword>
<dbReference type="InterPro" id="IPR041373">
    <property type="entry name" value="RT_RNaseH"/>
</dbReference>
<keyword evidence="6" id="KW-0695">RNA-directed DNA polymerase</keyword>
<evidence type="ECO:0000256" key="5">
    <source>
        <dbReference type="ARBA" id="ARBA00022801"/>
    </source>
</evidence>
<name>A0A4Y2FUS6_ARAVE</name>
<evidence type="ECO:0000256" key="1">
    <source>
        <dbReference type="ARBA" id="ARBA00022679"/>
    </source>
</evidence>
<evidence type="ECO:0000256" key="2">
    <source>
        <dbReference type="ARBA" id="ARBA00022695"/>
    </source>
</evidence>
<keyword evidence="3" id="KW-0540">Nuclease</keyword>
<keyword evidence="4" id="KW-0255">Endonuclease</keyword>
<keyword evidence="2" id="KW-0548">Nucleotidyltransferase</keyword>
<evidence type="ECO:0000313" key="8">
    <source>
        <dbReference type="EMBL" id="GBM44195.1"/>
    </source>
</evidence>
<proteinExistence type="predicted"/>
<dbReference type="GO" id="GO:0003964">
    <property type="term" value="F:RNA-directed DNA polymerase activity"/>
    <property type="evidence" value="ECO:0007669"/>
    <property type="project" value="UniProtKB-KW"/>
</dbReference>